<sequence>MRILLLSTENSVTERITAFCNTANLDVFHYQDFINGLGNLDKLTPGIILCNASDFPRQWKALAAFIQADQALAKKITPAIGIFAENPLPDKEVQKAETLGIRVLNPDESEIIAFITAKMDGSSSFQGDSNAIPHDDPGGEPGPLSPLAALVILEAPRRIRIYEVESIGTQELSLKNSTELHNQGKETTLYITAMEEDDPWDGRGLTVVPAKKKPDTFYVLE</sequence>
<evidence type="ECO:0000313" key="2">
    <source>
        <dbReference type="Proteomes" id="UP000029692"/>
    </source>
</evidence>
<dbReference type="STRING" id="1480694.DC28_00120"/>
<name>A0A098R0J6_9SPIO</name>
<evidence type="ECO:0000313" key="1">
    <source>
        <dbReference type="EMBL" id="KGE73685.1"/>
    </source>
</evidence>
<proteinExistence type="predicted"/>
<dbReference type="Proteomes" id="UP000029692">
    <property type="component" value="Unassembled WGS sequence"/>
</dbReference>
<dbReference type="EMBL" id="JNUP01000003">
    <property type="protein sequence ID" value="KGE73685.1"/>
    <property type="molecule type" value="Genomic_DNA"/>
</dbReference>
<dbReference type="OrthoDB" id="359116at2"/>
<comment type="caution">
    <text evidence="1">The sequence shown here is derived from an EMBL/GenBank/DDBJ whole genome shotgun (WGS) entry which is preliminary data.</text>
</comment>
<protein>
    <submittedName>
        <fullName evidence="1">Uncharacterized protein</fullName>
    </submittedName>
</protein>
<organism evidence="1 2">
    <name type="scientific">Spirochaeta lutea</name>
    <dbReference type="NCBI Taxonomy" id="1480694"/>
    <lineage>
        <taxon>Bacteria</taxon>
        <taxon>Pseudomonadati</taxon>
        <taxon>Spirochaetota</taxon>
        <taxon>Spirochaetia</taxon>
        <taxon>Spirochaetales</taxon>
        <taxon>Spirochaetaceae</taxon>
        <taxon>Spirochaeta</taxon>
    </lineage>
</organism>
<dbReference type="RefSeq" id="WP_037544585.1">
    <property type="nucleotide sequence ID" value="NZ_JNUP01000003.1"/>
</dbReference>
<dbReference type="AlphaFoldDB" id="A0A098R0J6"/>
<keyword evidence="2" id="KW-1185">Reference proteome</keyword>
<reference evidence="1 2" key="1">
    <citation type="submission" date="2014-05" db="EMBL/GenBank/DDBJ databases">
        <title>De novo Genome Sequence of Spirocheata sp.</title>
        <authorList>
            <person name="Shivani Y."/>
            <person name="Subhash Y."/>
            <person name="Tushar L."/>
            <person name="Sasikala C."/>
            <person name="Ramana C.V."/>
        </authorList>
    </citation>
    <scope>NUCLEOTIDE SEQUENCE [LARGE SCALE GENOMIC DNA]</scope>
    <source>
        <strain evidence="1 2">JC230</strain>
    </source>
</reference>
<accession>A0A098R0J6</accession>
<gene>
    <name evidence="1" type="ORF">DC28_00120</name>
</gene>